<dbReference type="InterPro" id="IPR004792">
    <property type="entry name" value="BaiN-like"/>
</dbReference>
<dbReference type="NCBIfam" id="TIGR00275">
    <property type="entry name" value="aminoacetone oxidase family FAD-binding enzyme"/>
    <property type="match status" value="1"/>
</dbReference>
<dbReference type="PRINTS" id="PR00411">
    <property type="entry name" value="PNDRDTASEI"/>
</dbReference>
<dbReference type="Pfam" id="PF03486">
    <property type="entry name" value="HI0933_like"/>
    <property type="match status" value="1"/>
</dbReference>
<evidence type="ECO:0000256" key="1">
    <source>
        <dbReference type="ARBA" id="ARBA00001974"/>
    </source>
</evidence>
<keyword evidence="7" id="KW-1185">Reference proteome</keyword>
<reference evidence="6" key="1">
    <citation type="journal article" date="2022" name="Cell">
        <title>Design, construction, and in vivo augmentation of a complex gut microbiome.</title>
        <authorList>
            <person name="Cheng A.G."/>
            <person name="Ho P.Y."/>
            <person name="Aranda-Diaz A."/>
            <person name="Jain S."/>
            <person name="Yu F.B."/>
            <person name="Meng X."/>
            <person name="Wang M."/>
            <person name="Iakiviak M."/>
            <person name="Nagashima K."/>
            <person name="Zhao A."/>
            <person name="Murugkar P."/>
            <person name="Patil A."/>
            <person name="Atabakhsh K."/>
            <person name="Weakley A."/>
            <person name="Yan J."/>
            <person name="Brumbaugh A.R."/>
            <person name="Higginbottom S."/>
            <person name="Dimas A."/>
            <person name="Shiver A.L."/>
            <person name="Deutschbauer A."/>
            <person name="Neff N."/>
            <person name="Sonnenburg J.L."/>
            <person name="Huang K.C."/>
            <person name="Fischbach M.A."/>
        </authorList>
    </citation>
    <scope>NUCLEOTIDE SEQUENCE</scope>
    <source>
        <strain evidence="6">AP11</strain>
    </source>
</reference>
<proteinExistence type="predicted"/>
<dbReference type="InterPro" id="IPR036188">
    <property type="entry name" value="FAD/NAD-bd_sf"/>
</dbReference>
<dbReference type="InterPro" id="IPR057661">
    <property type="entry name" value="RsdA/BaiN/AoA(So)_Rossmann"/>
</dbReference>
<sequence length="419" mass="45257">MRHYDLIIAGGGAAGIMAAGVAASAGRKVLLCERMEKPQRKVRISGKGRCNLTNMRSEAEFLKKIRRSAEFFAPALRRFSNAETVEFFRRIGVPLSVERGKRVFPASGKAWDVAEAHIGWCRRQGAEIACLTRVREIHTDGGRIAGATVQTPQGTERIAAPNVLLATGGASYPATGSSGDGYLLAHKLGHTIVEIRPSLTPLVSGLPETDRLKGLALRNVAAKLVVDGETTQQEFGELEFTPFLSGPIVLRMSRRAVDALIEECRVELEIDLKPALDRSKLADRIAREIGSLGPQAEIRQLLRRLLPPQLIPLAAATCRLSPSQLLASLDKRDGERIASILKSLRIPVSDYRPFSEAIVTAGGVSTEEVDPETMQSRLVGGLYLAGELLDIDADTGGYNLQIAYSTGHLAGELLASQPI</sequence>
<evidence type="ECO:0000259" key="5">
    <source>
        <dbReference type="Pfam" id="PF22780"/>
    </source>
</evidence>
<dbReference type="Proteomes" id="UP001059295">
    <property type="component" value="Chromosome"/>
</dbReference>
<dbReference type="SUPFAM" id="SSF160996">
    <property type="entry name" value="HI0933 insert domain-like"/>
    <property type="match status" value="1"/>
</dbReference>
<dbReference type="RefSeq" id="WP_147524867.1">
    <property type="nucleotide sequence ID" value="NZ_CAPH01000006.1"/>
</dbReference>
<keyword evidence="2" id="KW-0285">Flavoprotein</keyword>
<dbReference type="PANTHER" id="PTHR42887:SF2">
    <property type="entry name" value="OS12G0638800 PROTEIN"/>
    <property type="match status" value="1"/>
</dbReference>
<dbReference type="Gene3D" id="2.40.30.10">
    <property type="entry name" value="Translation factors"/>
    <property type="match status" value="1"/>
</dbReference>
<dbReference type="Pfam" id="PF22780">
    <property type="entry name" value="HI0933_like_1st"/>
    <property type="match status" value="1"/>
</dbReference>
<evidence type="ECO:0000259" key="4">
    <source>
        <dbReference type="Pfam" id="PF03486"/>
    </source>
</evidence>
<dbReference type="GeneID" id="82890271"/>
<feature type="domain" description="RsdA/BaiN/AoA(So)-like insert" evidence="5">
    <location>
        <begin position="196"/>
        <end position="359"/>
    </location>
</feature>
<dbReference type="SUPFAM" id="SSF51905">
    <property type="entry name" value="FAD/NAD(P)-binding domain"/>
    <property type="match status" value="1"/>
</dbReference>
<evidence type="ECO:0000256" key="2">
    <source>
        <dbReference type="ARBA" id="ARBA00022630"/>
    </source>
</evidence>
<dbReference type="InterPro" id="IPR023166">
    <property type="entry name" value="BaiN-like_dom_sf"/>
</dbReference>
<evidence type="ECO:0000313" key="7">
    <source>
        <dbReference type="Proteomes" id="UP001059295"/>
    </source>
</evidence>
<comment type="cofactor">
    <cofactor evidence="1">
        <name>FAD</name>
        <dbReference type="ChEBI" id="CHEBI:57692"/>
    </cofactor>
</comment>
<name>A0ABY5UZJ6_9BACT</name>
<feature type="domain" description="RsdA/BaiN/AoA(So)-like Rossmann fold-like" evidence="4">
    <location>
        <begin position="5"/>
        <end position="412"/>
    </location>
</feature>
<dbReference type="Gene3D" id="3.50.50.60">
    <property type="entry name" value="FAD/NAD(P)-binding domain"/>
    <property type="match status" value="1"/>
</dbReference>
<organism evidence="6 7">
    <name type="scientific">Alistipes ihumii AP11</name>
    <dbReference type="NCBI Taxonomy" id="1211813"/>
    <lineage>
        <taxon>Bacteria</taxon>
        <taxon>Pseudomonadati</taxon>
        <taxon>Bacteroidota</taxon>
        <taxon>Bacteroidia</taxon>
        <taxon>Bacteroidales</taxon>
        <taxon>Rikenellaceae</taxon>
        <taxon>Alistipes</taxon>
    </lineage>
</organism>
<dbReference type="PANTHER" id="PTHR42887">
    <property type="entry name" value="OS12G0638800 PROTEIN"/>
    <property type="match status" value="1"/>
</dbReference>
<dbReference type="EMBL" id="CP102294">
    <property type="protein sequence ID" value="UWN57386.1"/>
    <property type="molecule type" value="Genomic_DNA"/>
</dbReference>
<accession>A0ABY5UZJ6</accession>
<protein>
    <submittedName>
        <fullName evidence="6">Aminoacetone oxidase family FAD-binding enzyme</fullName>
    </submittedName>
</protein>
<keyword evidence="3" id="KW-0274">FAD</keyword>
<dbReference type="Gene3D" id="1.10.8.260">
    <property type="entry name" value="HI0933 insert domain-like"/>
    <property type="match status" value="1"/>
</dbReference>
<evidence type="ECO:0000256" key="3">
    <source>
        <dbReference type="ARBA" id="ARBA00022827"/>
    </source>
</evidence>
<evidence type="ECO:0000313" key="6">
    <source>
        <dbReference type="EMBL" id="UWN57386.1"/>
    </source>
</evidence>
<gene>
    <name evidence="6" type="ORF">NQ491_01015</name>
</gene>
<dbReference type="InterPro" id="IPR055178">
    <property type="entry name" value="RsdA/BaiN/AoA(So)-like_dom"/>
</dbReference>